<dbReference type="RefSeq" id="WP_100759637.1">
    <property type="nucleotide sequence ID" value="NZ_NPDT01000007.1"/>
</dbReference>
<protein>
    <recommendedName>
        <fullName evidence="3">SH3 domain-containing protein</fullName>
    </recommendedName>
</protein>
<dbReference type="AlphaFoldDB" id="A0A2M9Z8T6"/>
<accession>A0A2M9Z8T6</accession>
<evidence type="ECO:0008006" key="3">
    <source>
        <dbReference type="Google" id="ProtNLM"/>
    </source>
</evidence>
<proteinExistence type="predicted"/>
<evidence type="ECO:0000313" key="2">
    <source>
        <dbReference type="Proteomes" id="UP000231912"/>
    </source>
</evidence>
<comment type="caution">
    <text evidence="1">The sequence shown here is derived from an EMBL/GenBank/DDBJ whole genome shotgun (WGS) entry which is preliminary data.</text>
</comment>
<dbReference type="EMBL" id="NPDT01000007">
    <property type="protein sequence ID" value="PJZ64835.1"/>
    <property type="molecule type" value="Genomic_DNA"/>
</dbReference>
<dbReference type="PROSITE" id="PS51257">
    <property type="entry name" value="PROKAR_LIPOPROTEIN"/>
    <property type="match status" value="1"/>
</dbReference>
<reference evidence="1 2" key="1">
    <citation type="submission" date="2017-07" db="EMBL/GenBank/DDBJ databases">
        <title>Leptospira spp. isolated from tropical soils.</title>
        <authorList>
            <person name="Thibeaux R."/>
            <person name="Iraola G."/>
            <person name="Ferres I."/>
            <person name="Bierque E."/>
            <person name="Girault D."/>
            <person name="Soupe-Gilbert M.-E."/>
            <person name="Picardeau M."/>
            <person name="Goarant C."/>
        </authorList>
    </citation>
    <scope>NUCLEOTIDE SEQUENCE [LARGE SCALE GENOMIC DNA]</scope>
    <source>
        <strain evidence="1 2">FH2-C-A2</strain>
    </source>
</reference>
<organism evidence="1 2">
    <name type="scientific">Leptospira wolffii</name>
    <dbReference type="NCBI Taxonomy" id="409998"/>
    <lineage>
        <taxon>Bacteria</taxon>
        <taxon>Pseudomonadati</taxon>
        <taxon>Spirochaetota</taxon>
        <taxon>Spirochaetia</taxon>
        <taxon>Leptospirales</taxon>
        <taxon>Leptospiraceae</taxon>
        <taxon>Leptospira</taxon>
    </lineage>
</organism>
<sequence length="378" mass="43621">MGKRSVYVLFFLVLLFGGCRSQETGELVLTGETTLRLRPDFSSKGNEKLAIGEKVVIQEKGDSVSTRSGEFQWFRVLTKDGSEGWIFGANAKSVEDYFGKKPREWRLVKSLRLYDKEGSSDKAQEADDELSAGTILRELDRKERWIKVENPSGRGPREGWVHTLNLATQEHWAKLDEESQPCFKLKKFAGFWYNPEEELYICSPGEGQANQFEDVRSEIHGFDNLKQTKQGFEMDGMTFTDYDEDSGPVEYKIQLISLGPLKLRYILNGQSREYVKNIPTSVVPNDLKFRWKGSNDRFPEVELNLCRKNFAKDEDSKNSPRSFNTLHILRNRKDYFDKKIDIIFIPEIAEAFRYDPESDTMVWSKVVDAPKLVKLNCD</sequence>
<dbReference type="Proteomes" id="UP000231912">
    <property type="component" value="Unassembled WGS sequence"/>
</dbReference>
<gene>
    <name evidence="1" type="ORF">CH371_15070</name>
</gene>
<name>A0A2M9Z8T6_9LEPT</name>
<evidence type="ECO:0000313" key="1">
    <source>
        <dbReference type="EMBL" id="PJZ64835.1"/>
    </source>
</evidence>